<dbReference type="KEGG" id="pbv:AR543_p0027"/>
<gene>
    <name evidence="3" type="ORF">AR543_p0027</name>
</gene>
<evidence type="ECO:0000313" key="3">
    <source>
        <dbReference type="EMBL" id="ARR10635.1"/>
    </source>
</evidence>
<reference evidence="3 4" key="1">
    <citation type="journal article" date="2016" name="Int. J. Syst. Evol. Microbiol.">
        <title>Paenibacillus damxungensis sp. nov., isolated from raw yak (Bos grunniens) milk.</title>
        <authorList>
            <person name="Wu Z."/>
            <person name="Gao C."/>
            <person name="Han J."/>
            <person name="Liu Z."/>
        </authorList>
    </citation>
    <scope>NUCLEOTIDE SEQUENCE [LARGE SCALE GENOMIC DNA]</scope>
    <source>
        <strain evidence="3 4">BD3526</strain>
        <plasmid evidence="3 4">unnamed1</plasmid>
    </source>
</reference>
<keyword evidence="4" id="KW-1185">Reference proteome</keyword>
<name>A0A1X9T3T2_9BACL</name>
<dbReference type="InterPro" id="IPR041459">
    <property type="entry name" value="MPTase-PolyVal"/>
</dbReference>
<evidence type="ECO:0000259" key="2">
    <source>
        <dbReference type="Pfam" id="PF18818"/>
    </source>
</evidence>
<dbReference type="Pfam" id="PF18818">
    <property type="entry name" value="MPTase-PolyVal"/>
    <property type="match status" value="1"/>
</dbReference>
<sequence length="288" mass="32752">MRKQKTGKTVADVVTERIVELMSRGVIPWRRGWDVLPAVNYVTQKAYKGINLLLLDRAGEYMTYKQMKDHGGTLKKGAEKFIAVQYYEGETKLTEQEQKEGKEATTYRSKRYYSLYHIADIEGIQSKQPHKVRNHQPLETAEKFIQEFANKPVIKVGYNQAVYYTERDLIEIPALSSYQKPEEYYSTAYHELIHATGHSSRLNREGFTDSCSIDQYSKEELIAEIGSAMLCTMAGIEHSTLEDSAAYIQSWASRLKGDSDLIIQAAAKAQAAVSYIAPNYNMMMEEAA</sequence>
<geneLocation type="plasmid" evidence="3 4">
    <name>unnamed1</name>
</geneLocation>
<keyword evidence="3" id="KW-0614">Plasmid</keyword>
<organism evidence="3 4">
    <name type="scientific">Paenibacillus bovis</name>
    <dbReference type="NCBI Taxonomy" id="1616788"/>
    <lineage>
        <taxon>Bacteria</taxon>
        <taxon>Bacillati</taxon>
        <taxon>Bacillota</taxon>
        <taxon>Bacilli</taxon>
        <taxon>Bacillales</taxon>
        <taxon>Paenibacillaceae</taxon>
        <taxon>Paenibacillus</taxon>
    </lineage>
</organism>
<dbReference type="PIRSF" id="PIRSF037112">
    <property type="entry name" value="Antirestriction_ArdC"/>
    <property type="match status" value="1"/>
</dbReference>
<evidence type="ECO:0008006" key="5">
    <source>
        <dbReference type="Google" id="ProtNLM"/>
    </source>
</evidence>
<accession>A0A1X9T3T2</accession>
<feature type="domain" description="Polyvalent protein metallopeptidase" evidence="2">
    <location>
        <begin position="140"/>
        <end position="268"/>
    </location>
</feature>
<evidence type="ECO:0000259" key="1">
    <source>
        <dbReference type="Pfam" id="PF08401"/>
    </source>
</evidence>
<dbReference type="AlphaFoldDB" id="A0A1X9T3T2"/>
<protein>
    <recommendedName>
        <fullName evidence="5">Antirestriction protein</fullName>
    </recommendedName>
</protein>
<feature type="domain" description="N-terminal" evidence="1">
    <location>
        <begin position="10"/>
        <end position="109"/>
    </location>
</feature>
<dbReference type="InterPro" id="IPR013610">
    <property type="entry name" value="ArdC_N"/>
</dbReference>
<dbReference type="EMBL" id="CP021170">
    <property type="protein sequence ID" value="ARR10635.1"/>
    <property type="molecule type" value="Genomic_DNA"/>
</dbReference>
<proteinExistence type="predicted"/>
<dbReference type="Proteomes" id="UP000078148">
    <property type="component" value="Plasmid unnamed1"/>
</dbReference>
<dbReference type="InterPro" id="IPR017113">
    <property type="entry name" value="Antirestriction_ArdC"/>
</dbReference>
<dbReference type="Pfam" id="PF08401">
    <property type="entry name" value="ArdcN"/>
    <property type="match status" value="1"/>
</dbReference>
<evidence type="ECO:0000313" key="4">
    <source>
        <dbReference type="Proteomes" id="UP000078148"/>
    </source>
</evidence>
<dbReference type="GO" id="GO:0003697">
    <property type="term" value="F:single-stranded DNA binding"/>
    <property type="evidence" value="ECO:0007669"/>
    <property type="project" value="InterPro"/>
</dbReference>